<evidence type="ECO:0000313" key="1">
    <source>
        <dbReference type="EMBL" id="QIS36868.1"/>
    </source>
</evidence>
<proteinExistence type="predicted"/>
<dbReference type="AlphaFoldDB" id="A0A6H0AB79"/>
<accession>A0A6H0AB79</accession>
<protein>
    <recommendedName>
        <fullName evidence="2">SAM-dependent methyltransferase</fullName>
    </recommendedName>
</protein>
<geneLocation type="plasmid" evidence="1">
    <name>p205880-2FIIK</name>
</geneLocation>
<reference evidence="1" key="1">
    <citation type="submission" date="2019-12" db="EMBL/GenBank/DDBJ databases">
        <title>Complete sequence of Tn6502.</title>
        <authorList>
            <person name="Zhou D."/>
        </authorList>
    </citation>
    <scope>NUCLEOTIDE SEQUENCE</scope>
    <source>
        <strain evidence="1">N201205880</strain>
        <plasmid evidence="1">p205880-2FIIK</plasmid>
    </source>
</reference>
<name>A0A6H0AB79_KLEPN</name>
<organism evidence="1">
    <name type="scientific">Klebsiella pneumoniae</name>
    <dbReference type="NCBI Taxonomy" id="573"/>
    <lineage>
        <taxon>Bacteria</taxon>
        <taxon>Pseudomonadati</taxon>
        <taxon>Pseudomonadota</taxon>
        <taxon>Gammaproteobacteria</taxon>
        <taxon>Enterobacterales</taxon>
        <taxon>Enterobacteriaceae</taxon>
        <taxon>Klebsiella/Raoultella group</taxon>
        <taxon>Klebsiella</taxon>
        <taxon>Klebsiella pneumoniae complex</taxon>
    </lineage>
</organism>
<evidence type="ECO:0008006" key="2">
    <source>
        <dbReference type="Google" id="ProtNLM"/>
    </source>
</evidence>
<dbReference type="EMBL" id="MN824002">
    <property type="protein sequence ID" value="QIS36868.1"/>
    <property type="molecule type" value="Genomic_DNA"/>
</dbReference>
<sequence>MRIYNHKGIFSNMSDSEEGLKKILSEHFEYTEISVKGTVAMFLASMAK</sequence>
<keyword evidence="1" id="KW-0614">Plasmid</keyword>